<feature type="region of interest" description="Disordered" evidence="1">
    <location>
        <begin position="486"/>
        <end position="562"/>
    </location>
</feature>
<reference evidence="3" key="1">
    <citation type="submission" date="2025-08" db="UniProtKB">
        <authorList>
            <consortium name="RefSeq"/>
        </authorList>
    </citation>
    <scope>IDENTIFICATION</scope>
    <source>
        <strain evidence="3">Mau12</strain>
        <tissue evidence="3">Whole Body</tissue>
    </source>
</reference>
<organism evidence="2 3">
    <name type="scientific">Drosophila mauritiana</name>
    <name type="common">Fruit fly</name>
    <dbReference type="NCBI Taxonomy" id="7226"/>
    <lineage>
        <taxon>Eukaryota</taxon>
        <taxon>Metazoa</taxon>
        <taxon>Ecdysozoa</taxon>
        <taxon>Arthropoda</taxon>
        <taxon>Hexapoda</taxon>
        <taxon>Insecta</taxon>
        <taxon>Pterygota</taxon>
        <taxon>Neoptera</taxon>
        <taxon>Endopterygota</taxon>
        <taxon>Diptera</taxon>
        <taxon>Brachycera</taxon>
        <taxon>Muscomorpha</taxon>
        <taxon>Ephydroidea</taxon>
        <taxon>Drosophilidae</taxon>
        <taxon>Drosophila</taxon>
        <taxon>Sophophora</taxon>
    </lineage>
</organism>
<dbReference type="GeneID" id="117135522"/>
<evidence type="ECO:0000313" key="2">
    <source>
        <dbReference type="Proteomes" id="UP000515162"/>
    </source>
</evidence>
<evidence type="ECO:0000256" key="1">
    <source>
        <dbReference type="SAM" id="MobiDB-lite"/>
    </source>
</evidence>
<feature type="compositionally biased region" description="Basic residues" evidence="1">
    <location>
        <begin position="525"/>
        <end position="534"/>
    </location>
</feature>
<accession>A0A6P8J7M4</accession>
<sequence>MEMEMAVDVDVEECLCWLPLATGRGLMAAHLLPETPPLQLQKFEGRWGNCFDADFGWNRSFSEPDLTAKQKSGDLSRFAIKHPHEYIAVDDLKYFRRRQPVHLHTRSNVCLHSGDEPAPSFGSLKSEYRKHFRGTQSRPRSLLRRATSLRLEGFMQLLSEHQEKYHWYTPEDLRFSRTFPVRNPENLQLGAGSGAADGMKNSSYLMLDPSTKILPREVFLDESELAARNQPTSKLAADKFRRDVAAQEQQRCHLQMRAQAVDHEQQGQVPEPSEYRRQFVQQFPEKAHSIPQMSSIKIQGEFVAVPEYRDSFRMYANYSKSAPIKKNDNLRVSGSEAACAPSSEVPEYRDKFIDPPKHVAKEKSLKTDDHLRPRGEFTKEIPEYHESFRDPQITEMPERGKPREPFLRLRGKIEFNPEYRNNYQDFPRSRPVVQKPTSCFRLPTSGACHAPSVHHQPEEDLETPVLVTVPPSEVTATPEYRRAQYNYQLRERPRDLEAAPAGVQGNLRKSSDSSLEARQPQAPMPHKRRTSRQRQVKEPEQPLATRFDDMGGNAAKKPARYGRRASVLQNAASCRENSSIIEGNPKYAVGCRRSKQPAGNQTQPPGAFVVLDEPCKPSNWMKKTWYDS</sequence>
<protein>
    <submittedName>
        <fullName evidence="3">Uncharacterized protein LOC117135522 isoform X2</fullName>
    </submittedName>
</protein>
<name>A0A6P8J7M4_DROMA</name>
<dbReference type="AlphaFoldDB" id="A0A6P8J7M4"/>
<proteinExistence type="predicted"/>
<dbReference type="RefSeq" id="XP_033151677.1">
    <property type="nucleotide sequence ID" value="XM_033295786.1"/>
</dbReference>
<evidence type="ECO:0000313" key="3">
    <source>
        <dbReference type="RefSeq" id="XP_033151677.1"/>
    </source>
</evidence>
<gene>
    <name evidence="3" type="primary">LOC117135522</name>
</gene>
<keyword evidence="2" id="KW-1185">Reference proteome</keyword>
<dbReference type="Proteomes" id="UP000515162">
    <property type="component" value="Chromosome 2R"/>
</dbReference>